<comment type="caution">
    <text evidence="3">The sequence shown here is derived from an EMBL/GenBank/DDBJ whole genome shotgun (WGS) entry which is preliminary data.</text>
</comment>
<evidence type="ECO:0000256" key="1">
    <source>
        <dbReference type="SAM" id="Phobius"/>
    </source>
</evidence>
<accession>A0ABR2JCH6</accession>
<protein>
    <recommendedName>
        <fullName evidence="2">HAT C-terminal dimerisation domain-containing protein</fullName>
    </recommendedName>
</protein>
<dbReference type="Proteomes" id="UP001470230">
    <property type="component" value="Unassembled WGS sequence"/>
</dbReference>
<name>A0ABR2JCH6_9EUKA</name>
<dbReference type="InterPro" id="IPR008906">
    <property type="entry name" value="HATC_C_dom"/>
</dbReference>
<proteinExistence type="predicted"/>
<keyword evidence="1" id="KW-0812">Transmembrane</keyword>
<dbReference type="InterPro" id="IPR052717">
    <property type="entry name" value="Vacuolar_transposase_reg"/>
</dbReference>
<keyword evidence="4" id="KW-1185">Reference proteome</keyword>
<gene>
    <name evidence="3" type="ORF">M9Y10_005754</name>
</gene>
<evidence type="ECO:0000313" key="3">
    <source>
        <dbReference type="EMBL" id="KAK8875585.1"/>
    </source>
</evidence>
<dbReference type="PANTHER" id="PTHR46169">
    <property type="entry name" value="DNA REPLICATION-RELATED ELEMENT FACTOR, ISOFORM A"/>
    <property type="match status" value="1"/>
</dbReference>
<dbReference type="SUPFAM" id="SSF53098">
    <property type="entry name" value="Ribonuclease H-like"/>
    <property type="match status" value="1"/>
</dbReference>
<sequence length="558" mass="65658">MYNYSLENQTIKLYKNTPWIEFVNKNNIPIYYKEIQFNIDEPAYFIAKCSQCGCVFHSKKSCFNHLCHPIINTNSNRIQFALIYLINWICIKMISINAIMHPFFQKFCSFLNDDFKIPKPKKMRSLIINYSKIIIENLIKNMKSSYVSIMIDGAKRWKHRYISIIIYTRYEYVYYETRQVYRENAEAISNFLNDCMHYLDSHGKKLCSICSDDYTANIKACKFKNLDYKIYRQYCNCHCASLAIGHQFSIVGKNCFFTKQIELALRLLKHLNPPFLTCVRWQSISECTNFIYEHFDEMKDIINKKRKNVAETYSDLLKIDWLSIKNATQIITSFIIFIEGDEMKIELLFLKLYETVSLLKNENTQIANDLLVEFCNLFEQKTDLIVAVSAFLLTYEGSQFWMKNSEDLKEYYLSKGWSGITKYCESSNISVTDEMHQCFIEHLSSSLNVKMDPFEFWKSKDNELSEVACKILSIPCSETPVERLFGGLSFMLDPSSTKMKSDLINAEMTIRMSTIFQNIHNFDGNMLSKLEKSFEFFQDYAFPEVSYMLSNKMSNQDI</sequence>
<evidence type="ECO:0000259" key="2">
    <source>
        <dbReference type="Pfam" id="PF05699"/>
    </source>
</evidence>
<dbReference type="Pfam" id="PF05699">
    <property type="entry name" value="Dimer_Tnp_hAT"/>
    <property type="match status" value="1"/>
</dbReference>
<dbReference type="EMBL" id="JAPFFF010000012">
    <property type="protein sequence ID" value="KAK8875585.1"/>
    <property type="molecule type" value="Genomic_DNA"/>
</dbReference>
<feature type="transmembrane region" description="Helical" evidence="1">
    <location>
        <begin position="81"/>
        <end position="104"/>
    </location>
</feature>
<organism evidence="3 4">
    <name type="scientific">Tritrichomonas musculus</name>
    <dbReference type="NCBI Taxonomy" id="1915356"/>
    <lineage>
        <taxon>Eukaryota</taxon>
        <taxon>Metamonada</taxon>
        <taxon>Parabasalia</taxon>
        <taxon>Tritrichomonadida</taxon>
        <taxon>Tritrichomonadidae</taxon>
        <taxon>Tritrichomonas</taxon>
    </lineage>
</organism>
<keyword evidence="1" id="KW-1133">Transmembrane helix</keyword>
<evidence type="ECO:0000313" key="4">
    <source>
        <dbReference type="Proteomes" id="UP001470230"/>
    </source>
</evidence>
<feature type="domain" description="HAT C-terminal dimerisation" evidence="2">
    <location>
        <begin position="449"/>
        <end position="510"/>
    </location>
</feature>
<dbReference type="PANTHER" id="PTHR46169:SF29">
    <property type="entry name" value="DNA REPLICATION-RELATED ELEMENT FACTOR, ISOFORM A"/>
    <property type="match status" value="1"/>
</dbReference>
<dbReference type="InterPro" id="IPR012337">
    <property type="entry name" value="RNaseH-like_sf"/>
</dbReference>
<reference evidence="3 4" key="1">
    <citation type="submission" date="2024-04" db="EMBL/GenBank/DDBJ databases">
        <title>Tritrichomonas musculus Genome.</title>
        <authorList>
            <person name="Alves-Ferreira E."/>
            <person name="Grigg M."/>
            <person name="Lorenzi H."/>
            <person name="Galac M."/>
        </authorList>
    </citation>
    <scope>NUCLEOTIDE SEQUENCE [LARGE SCALE GENOMIC DNA]</scope>
    <source>
        <strain evidence="3 4">EAF2021</strain>
    </source>
</reference>
<keyword evidence="1" id="KW-0472">Membrane</keyword>